<sequence length="59" mass="6551">MWGLALEDMDSNGKTSMQDSLKALSSSFNSFLLINPCSSRVISINTQYAVDMFSRKTVL</sequence>
<evidence type="ECO:0000313" key="1">
    <source>
        <dbReference type="EMBL" id="GAA3951198.1"/>
    </source>
</evidence>
<protein>
    <submittedName>
        <fullName evidence="1">Uncharacterized protein</fullName>
    </submittedName>
</protein>
<organism evidence="1 2">
    <name type="scientific">Allohahella marinimesophila</name>
    <dbReference type="NCBI Taxonomy" id="1054972"/>
    <lineage>
        <taxon>Bacteria</taxon>
        <taxon>Pseudomonadati</taxon>
        <taxon>Pseudomonadota</taxon>
        <taxon>Gammaproteobacteria</taxon>
        <taxon>Oceanospirillales</taxon>
        <taxon>Hahellaceae</taxon>
        <taxon>Allohahella</taxon>
    </lineage>
</organism>
<gene>
    <name evidence="1" type="ORF">GCM10022278_07980</name>
</gene>
<comment type="caution">
    <text evidence="1">The sequence shown here is derived from an EMBL/GenBank/DDBJ whole genome shotgun (WGS) entry which is preliminary data.</text>
</comment>
<proteinExistence type="predicted"/>
<dbReference type="Proteomes" id="UP001501337">
    <property type="component" value="Unassembled WGS sequence"/>
</dbReference>
<name>A0ABP7NP12_9GAMM</name>
<keyword evidence="2" id="KW-1185">Reference proteome</keyword>
<dbReference type="EMBL" id="BAABBO010000001">
    <property type="protein sequence ID" value="GAA3951198.1"/>
    <property type="molecule type" value="Genomic_DNA"/>
</dbReference>
<evidence type="ECO:0000313" key="2">
    <source>
        <dbReference type="Proteomes" id="UP001501337"/>
    </source>
</evidence>
<accession>A0ABP7NP12</accession>
<reference evidence="2" key="1">
    <citation type="journal article" date="2019" name="Int. J. Syst. Evol. Microbiol.">
        <title>The Global Catalogue of Microorganisms (GCM) 10K type strain sequencing project: providing services to taxonomists for standard genome sequencing and annotation.</title>
        <authorList>
            <consortium name="The Broad Institute Genomics Platform"/>
            <consortium name="The Broad Institute Genome Sequencing Center for Infectious Disease"/>
            <person name="Wu L."/>
            <person name="Ma J."/>
        </authorList>
    </citation>
    <scope>NUCLEOTIDE SEQUENCE [LARGE SCALE GENOMIC DNA]</scope>
    <source>
        <strain evidence="2">JCM 17555</strain>
    </source>
</reference>